<dbReference type="PANTHER" id="PTHR11533">
    <property type="entry name" value="PROTEASE M1 ZINC METALLOPROTEASE"/>
    <property type="match status" value="1"/>
</dbReference>
<dbReference type="AlphaFoldDB" id="A0ABD6EAR4"/>
<dbReference type="Proteomes" id="UP001608902">
    <property type="component" value="Unassembled WGS sequence"/>
</dbReference>
<dbReference type="InterPro" id="IPR050344">
    <property type="entry name" value="Peptidase_M1_aminopeptidases"/>
</dbReference>
<comment type="caution">
    <text evidence="2">The sequence shown here is derived from an EMBL/GenBank/DDBJ whole genome shotgun (WGS) entry which is preliminary data.</text>
</comment>
<sequence length="431" mass="49998">MTWSSTLNSHRRKKRPKHSKPTSDGNVGHRRRSQKYRPESSSLRFKNKKLIWPIPVSYQFGSQSTEAGQVTRQFWLLNESMSFVDIDLLPTMPILANPDWKYPYRINYDLDNWKMLAQMLHTDTERIPSKSRIQLLVDAEFYLLHSGVPEVYLYILGYLAKENDMDILLIGLDSLYRFVDMFRGTRVNVPILMYIRPIIAQIDNIMDDAKFSPEVAAAWLVDANRLAELYQLRCATNLPTCEQKDTIEKWLLFADLANGDHYAQMTAVCHHLFVQGGEREYGLLLNTLKQLPIKWSANVHLATCVKDNEVVVAAAHHIVSTKNAAVYTSVLQNDYSLHYNRRFRDAFWKEISLMSLDERKLLFSATSKITSQVSRILAHSVRSSMELRQLIRVLPEWSGVMQLNIEYLIRKFHWIDETAVPNLLAFLSKET</sequence>
<feature type="compositionally biased region" description="Basic residues" evidence="1">
    <location>
        <begin position="9"/>
        <end position="20"/>
    </location>
</feature>
<feature type="region of interest" description="Disordered" evidence="1">
    <location>
        <begin position="1"/>
        <end position="42"/>
    </location>
</feature>
<gene>
    <name evidence="2" type="ORF">AB6A40_000481</name>
</gene>
<proteinExistence type="predicted"/>
<evidence type="ECO:0000256" key="1">
    <source>
        <dbReference type="SAM" id="MobiDB-lite"/>
    </source>
</evidence>
<name>A0ABD6EAR4_9BILA</name>
<protein>
    <submittedName>
        <fullName evidence="2">Uncharacterized protein</fullName>
    </submittedName>
</protein>
<dbReference type="Gene3D" id="1.25.50.20">
    <property type="match status" value="1"/>
</dbReference>
<keyword evidence="3" id="KW-1185">Reference proteome</keyword>
<dbReference type="PANTHER" id="PTHR11533:SF21">
    <property type="entry name" value="AMINOPEPTIDASE"/>
    <property type="match status" value="1"/>
</dbReference>
<evidence type="ECO:0000313" key="3">
    <source>
        <dbReference type="Proteomes" id="UP001608902"/>
    </source>
</evidence>
<evidence type="ECO:0000313" key="2">
    <source>
        <dbReference type="EMBL" id="MFH4973772.1"/>
    </source>
</evidence>
<accession>A0ABD6EAR4</accession>
<organism evidence="2 3">
    <name type="scientific">Gnathostoma spinigerum</name>
    <dbReference type="NCBI Taxonomy" id="75299"/>
    <lineage>
        <taxon>Eukaryota</taxon>
        <taxon>Metazoa</taxon>
        <taxon>Ecdysozoa</taxon>
        <taxon>Nematoda</taxon>
        <taxon>Chromadorea</taxon>
        <taxon>Rhabditida</taxon>
        <taxon>Spirurina</taxon>
        <taxon>Gnathostomatomorpha</taxon>
        <taxon>Gnathostomatoidea</taxon>
        <taxon>Gnathostomatidae</taxon>
        <taxon>Gnathostoma</taxon>
    </lineage>
</organism>
<reference evidence="2 3" key="1">
    <citation type="submission" date="2024-08" db="EMBL/GenBank/DDBJ databases">
        <title>Gnathostoma spinigerum genome.</title>
        <authorList>
            <person name="Gonzalez-Bertolin B."/>
            <person name="Monzon S."/>
            <person name="Zaballos A."/>
            <person name="Jimenez P."/>
            <person name="Dekumyoy P."/>
            <person name="Varona S."/>
            <person name="Cuesta I."/>
            <person name="Sumanam S."/>
            <person name="Adisakwattana P."/>
            <person name="Gasser R.B."/>
            <person name="Hernandez-Gonzalez A."/>
            <person name="Young N.D."/>
            <person name="Perteguer M.J."/>
        </authorList>
    </citation>
    <scope>NUCLEOTIDE SEQUENCE [LARGE SCALE GENOMIC DNA]</scope>
    <source>
        <strain evidence="2">AL3</strain>
        <tissue evidence="2">Liver</tissue>
    </source>
</reference>
<dbReference type="EMBL" id="JBGFUD010000134">
    <property type="protein sequence ID" value="MFH4973772.1"/>
    <property type="molecule type" value="Genomic_DNA"/>
</dbReference>